<feature type="region of interest" description="Disordered" evidence="1">
    <location>
        <begin position="206"/>
        <end position="230"/>
    </location>
</feature>
<keyword evidence="3" id="KW-1185">Reference proteome</keyword>
<sequence>MIQCDREFEFQRGGNLRNLATECDMERNRYQTRGGRGGGGGGGAGANNQNVGRLSAEKELQLQLQWGSRKRLRCLKIHRNDSVTPEKLVPVCGADHRVSLQVPNRTPFSPTLSRALRNLESAANAGGAVASLEKGGGSPSGSENNIAWPTLAIQLTVKEKEEDFMIFKGSKPPQRPKKRAKLIQKTINMVTPGSWMSDLTVERYEVREKKSSKKKPGGLKAMGNTDSDSE</sequence>
<dbReference type="InterPro" id="IPR012438">
    <property type="entry name" value="DUF1639"/>
</dbReference>
<accession>A0AAX6DYD2</accession>
<organism evidence="2 3">
    <name type="scientific">Iris pallida</name>
    <name type="common">Sweet iris</name>
    <dbReference type="NCBI Taxonomy" id="29817"/>
    <lineage>
        <taxon>Eukaryota</taxon>
        <taxon>Viridiplantae</taxon>
        <taxon>Streptophyta</taxon>
        <taxon>Embryophyta</taxon>
        <taxon>Tracheophyta</taxon>
        <taxon>Spermatophyta</taxon>
        <taxon>Magnoliopsida</taxon>
        <taxon>Liliopsida</taxon>
        <taxon>Asparagales</taxon>
        <taxon>Iridaceae</taxon>
        <taxon>Iridoideae</taxon>
        <taxon>Irideae</taxon>
        <taxon>Iris</taxon>
    </lineage>
</organism>
<dbReference type="PANTHER" id="PTHR33130">
    <property type="entry name" value="PUTATIVE (DUF1639)-RELATED"/>
    <property type="match status" value="1"/>
</dbReference>
<gene>
    <name evidence="2" type="ORF">M6B38_220140</name>
</gene>
<name>A0AAX6DYD2_IRIPA</name>
<evidence type="ECO:0000256" key="1">
    <source>
        <dbReference type="SAM" id="MobiDB-lite"/>
    </source>
</evidence>
<feature type="region of interest" description="Disordered" evidence="1">
    <location>
        <begin position="31"/>
        <end position="50"/>
    </location>
</feature>
<reference evidence="2" key="2">
    <citation type="submission" date="2023-04" db="EMBL/GenBank/DDBJ databases">
        <authorList>
            <person name="Bruccoleri R.E."/>
            <person name="Oakeley E.J."/>
            <person name="Faust A.-M."/>
            <person name="Dessus-Babus S."/>
            <person name="Altorfer M."/>
            <person name="Burckhardt D."/>
            <person name="Oertli M."/>
            <person name="Naumann U."/>
            <person name="Petersen F."/>
            <person name="Wong J."/>
        </authorList>
    </citation>
    <scope>NUCLEOTIDE SEQUENCE</scope>
    <source>
        <strain evidence="2">GSM-AAB239-AS_SAM_17_03QT</strain>
        <tissue evidence="2">Leaf</tissue>
    </source>
</reference>
<protein>
    <submittedName>
        <fullName evidence="2">Uncharacterized protein</fullName>
    </submittedName>
</protein>
<reference evidence="2" key="1">
    <citation type="journal article" date="2023" name="GigaByte">
        <title>Genome assembly of the bearded iris, Iris pallida Lam.</title>
        <authorList>
            <person name="Bruccoleri R.E."/>
            <person name="Oakeley E.J."/>
            <person name="Faust A.M.E."/>
            <person name="Altorfer M."/>
            <person name="Dessus-Babus S."/>
            <person name="Burckhardt D."/>
            <person name="Oertli M."/>
            <person name="Naumann U."/>
            <person name="Petersen F."/>
            <person name="Wong J."/>
        </authorList>
    </citation>
    <scope>NUCLEOTIDE SEQUENCE</scope>
    <source>
        <strain evidence="2">GSM-AAB239-AS_SAM_17_03QT</strain>
    </source>
</reference>
<proteinExistence type="predicted"/>
<feature type="compositionally biased region" description="Gly residues" evidence="1">
    <location>
        <begin position="34"/>
        <end position="45"/>
    </location>
</feature>
<comment type="caution">
    <text evidence="2">The sequence shown here is derived from an EMBL/GenBank/DDBJ whole genome shotgun (WGS) entry which is preliminary data.</text>
</comment>
<evidence type="ECO:0000313" key="3">
    <source>
        <dbReference type="Proteomes" id="UP001140949"/>
    </source>
</evidence>
<dbReference type="Pfam" id="PF07797">
    <property type="entry name" value="DUF1639"/>
    <property type="match status" value="1"/>
</dbReference>
<evidence type="ECO:0000313" key="2">
    <source>
        <dbReference type="EMBL" id="KAJ6796763.1"/>
    </source>
</evidence>
<dbReference type="PANTHER" id="PTHR33130:SF12">
    <property type="entry name" value="EXPRESSED PROTEIN"/>
    <property type="match status" value="1"/>
</dbReference>
<dbReference type="Proteomes" id="UP001140949">
    <property type="component" value="Unassembled WGS sequence"/>
</dbReference>
<dbReference type="AlphaFoldDB" id="A0AAX6DYD2"/>
<dbReference type="EMBL" id="JANAVB010041219">
    <property type="protein sequence ID" value="KAJ6796763.1"/>
    <property type="molecule type" value="Genomic_DNA"/>
</dbReference>